<keyword evidence="8" id="KW-0270">Exopolysaccharide synthesis</keyword>
<dbReference type="PANTHER" id="PTHR30576:SF4">
    <property type="entry name" value="UNDECAPRENYL-PHOSPHATE GALACTOSE PHOSPHOTRANSFERASE"/>
    <property type="match status" value="1"/>
</dbReference>
<evidence type="ECO:0000256" key="2">
    <source>
        <dbReference type="ARBA" id="ARBA00006464"/>
    </source>
</evidence>
<evidence type="ECO:0000256" key="1">
    <source>
        <dbReference type="ARBA" id="ARBA00004236"/>
    </source>
</evidence>
<dbReference type="AlphaFoldDB" id="A0A858RCQ6"/>
<dbReference type="KEGG" id="acru:HHL28_09980"/>
<dbReference type="GO" id="GO:0000271">
    <property type="term" value="P:polysaccharide biosynthetic process"/>
    <property type="evidence" value="ECO:0007669"/>
    <property type="project" value="UniProtKB-KW"/>
</dbReference>
<gene>
    <name evidence="11" type="ORF">HHL28_09980</name>
</gene>
<evidence type="ECO:0000256" key="4">
    <source>
        <dbReference type="ARBA" id="ARBA00022679"/>
    </source>
</evidence>
<keyword evidence="12" id="KW-1185">Reference proteome</keyword>
<dbReference type="GO" id="GO:0016780">
    <property type="term" value="F:phosphotransferase activity, for other substituted phosphate groups"/>
    <property type="evidence" value="ECO:0007669"/>
    <property type="project" value="TreeGrafter"/>
</dbReference>
<protein>
    <recommendedName>
        <fullName evidence="10">Bacterial sugar transferase domain-containing protein</fullName>
    </recommendedName>
</protein>
<dbReference type="InterPro" id="IPR003362">
    <property type="entry name" value="Bact_transf"/>
</dbReference>
<evidence type="ECO:0000256" key="9">
    <source>
        <dbReference type="SAM" id="Phobius"/>
    </source>
</evidence>
<proteinExistence type="inferred from homology"/>
<sequence>MVPAPGRADGTQLELHDLGGFLGLVYRQHKPHPLQLAAKYGIDKLVAGVALLAFLPAILAIALAIKLGSAGPAFYSQIRVGQDGKPIRVWKFRTMVLDAEQRLQEYLAANPEAMAEWKTYFKLKNDPRIIPGVGSFLRKSSLDELPQLFNVLNGTMSLVGPRPFPAYHLEQFPPAFQRLRNSARPGITGYWQISARSDGDLRVQEALDTYYIRNWSLWLDLHIMASTPYVMLASKGAY</sequence>
<keyword evidence="4" id="KW-0808">Transferase</keyword>
<keyword evidence="3" id="KW-1003">Cell membrane</keyword>
<accession>A0A858RCQ6</accession>
<evidence type="ECO:0000256" key="3">
    <source>
        <dbReference type="ARBA" id="ARBA00022475"/>
    </source>
</evidence>
<evidence type="ECO:0000256" key="8">
    <source>
        <dbReference type="ARBA" id="ARBA00023169"/>
    </source>
</evidence>
<dbReference type="Pfam" id="PF02397">
    <property type="entry name" value="Bac_transf"/>
    <property type="match status" value="1"/>
</dbReference>
<dbReference type="PANTHER" id="PTHR30576">
    <property type="entry name" value="COLANIC BIOSYNTHESIS UDP-GLUCOSE LIPID CARRIER TRANSFERASE"/>
    <property type="match status" value="1"/>
</dbReference>
<keyword evidence="7 9" id="KW-0472">Membrane</keyword>
<keyword evidence="6 9" id="KW-1133">Transmembrane helix</keyword>
<evidence type="ECO:0000259" key="10">
    <source>
        <dbReference type="Pfam" id="PF02397"/>
    </source>
</evidence>
<evidence type="ECO:0000256" key="7">
    <source>
        <dbReference type="ARBA" id="ARBA00023136"/>
    </source>
</evidence>
<keyword evidence="5 9" id="KW-0812">Transmembrane</keyword>
<organism evidence="11 12">
    <name type="scientific">Aerophototrophica crusticola</name>
    <dbReference type="NCBI Taxonomy" id="1709002"/>
    <lineage>
        <taxon>Bacteria</taxon>
        <taxon>Pseudomonadati</taxon>
        <taxon>Pseudomonadota</taxon>
        <taxon>Alphaproteobacteria</taxon>
        <taxon>Rhodospirillales</taxon>
        <taxon>Rhodospirillaceae</taxon>
        <taxon>Aerophototrophica</taxon>
    </lineage>
</organism>
<evidence type="ECO:0000313" key="12">
    <source>
        <dbReference type="Proteomes" id="UP000501891"/>
    </source>
</evidence>
<dbReference type="EMBL" id="CP051775">
    <property type="protein sequence ID" value="QJE74853.1"/>
    <property type="molecule type" value="Genomic_DNA"/>
</dbReference>
<feature type="transmembrane region" description="Helical" evidence="9">
    <location>
        <begin position="45"/>
        <end position="65"/>
    </location>
</feature>
<reference evidence="11" key="1">
    <citation type="submission" date="2020-04" db="EMBL/GenBank/DDBJ databases">
        <title>A desert anoxygenic phototrophic bacterium fixes CO2 using RubisCO under aerobic conditions.</title>
        <authorList>
            <person name="Tang K."/>
        </authorList>
    </citation>
    <scope>NUCLEOTIDE SEQUENCE [LARGE SCALE GENOMIC DNA]</scope>
    <source>
        <strain evidence="11">MIMtkB3</strain>
    </source>
</reference>
<comment type="similarity">
    <text evidence="2">Belongs to the bacterial sugar transferase family.</text>
</comment>
<dbReference type="Proteomes" id="UP000501891">
    <property type="component" value="Chromosome"/>
</dbReference>
<evidence type="ECO:0000256" key="5">
    <source>
        <dbReference type="ARBA" id="ARBA00022692"/>
    </source>
</evidence>
<feature type="domain" description="Bacterial sugar transferase" evidence="10">
    <location>
        <begin position="40"/>
        <end position="232"/>
    </location>
</feature>
<evidence type="ECO:0000313" key="11">
    <source>
        <dbReference type="EMBL" id="QJE74853.1"/>
    </source>
</evidence>
<evidence type="ECO:0000256" key="6">
    <source>
        <dbReference type="ARBA" id="ARBA00022989"/>
    </source>
</evidence>
<comment type="subcellular location">
    <subcellularLocation>
        <location evidence="1">Cell membrane</location>
    </subcellularLocation>
</comment>
<name>A0A858RCQ6_9PROT</name>
<dbReference type="GO" id="GO:0005886">
    <property type="term" value="C:plasma membrane"/>
    <property type="evidence" value="ECO:0007669"/>
    <property type="project" value="UniProtKB-SubCell"/>
</dbReference>